<accession>A0A6G9XXI1</accession>
<organism evidence="2 3">
    <name type="scientific">Nocardia brasiliensis</name>
    <dbReference type="NCBI Taxonomy" id="37326"/>
    <lineage>
        <taxon>Bacteria</taxon>
        <taxon>Bacillati</taxon>
        <taxon>Actinomycetota</taxon>
        <taxon>Actinomycetes</taxon>
        <taxon>Mycobacteriales</taxon>
        <taxon>Nocardiaceae</taxon>
        <taxon>Nocardia</taxon>
    </lineage>
</organism>
<gene>
    <name evidence="2" type="ORF">F5X71_28000</name>
</gene>
<dbReference type="Proteomes" id="UP000501705">
    <property type="component" value="Chromosome"/>
</dbReference>
<evidence type="ECO:0000313" key="3">
    <source>
        <dbReference type="Proteomes" id="UP000501705"/>
    </source>
</evidence>
<dbReference type="RefSeq" id="WP_167464712.1">
    <property type="nucleotide sequence ID" value="NZ_CP046171.1"/>
</dbReference>
<proteinExistence type="predicted"/>
<name>A0A6G9XXI1_NOCBR</name>
<dbReference type="AlphaFoldDB" id="A0A6G9XXI1"/>
<reference evidence="2 3" key="1">
    <citation type="journal article" date="2019" name="ACS Chem. Biol.">
        <title>Identification and Mobilization of a Cryptic Antibiotic Biosynthesis Gene Locus from a Human-Pathogenic Nocardia Isolate.</title>
        <authorList>
            <person name="Herisse M."/>
            <person name="Ishida K."/>
            <person name="Porter J.L."/>
            <person name="Howden B."/>
            <person name="Hertweck C."/>
            <person name="Stinear T.P."/>
            <person name="Pidot S.J."/>
        </authorList>
    </citation>
    <scope>NUCLEOTIDE SEQUENCE [LARGE SCALE GENOMIC DNA]</scope>
    <source>
        <strain evidence="2 3">AUSMDU00024985</strain>
    </source>
</reference>
<dbReference type="EMBL" id="CP046171">
    <property type="protein sequence ID" value="QIS05642.1"/>
    <property type="molecule type" value="Genomic_DNA"/>
</dbReference>
<sequence>MRMRIGVVAGVFGMAAVLGAAPVAGATVTRVAMYPGINFGLATNYGTGCTYTARAAVTDVSQPVVFYDNGVPFAAVRPSGGTALTDWVPATEGPHTISAVQAPDDQIVASVDVRVGHGVHLGYGCNVFGG</sequence>
<feature type="signal peptide" evidence="1">
    <location>
        <begin position="1"/>
        <end position="20"/>
    </location>
</feature>
<evidence type="ECO:0000313" key="2">
    <source>
        <dbReference type="EMBL" id="QIS05642.1"/>
    </source>
</evidence>
<feature type="chain" id="PRO_5038503333" evidence="1">
    <location>
        <begin position="21"/>
        <end position="130"/>
    </location>
</feature>
<protein>
    <submittedName>
        <fullName evidence="2">Uncharacterized protein</fullName>
    </submittedName>
</protein>
<evidence type="ECO:0000256" key="1">
    <source>
        <dbReference type="SAM" id="SignalP"/>
    </source>
</evidence>
<keyword evidence="1" id="KW-0732">Signal</keyword>